<dbReference type="InterPro" id="IPR050585">
    <property type="entry name" value="Xaa-Pro_dipeptidyl-ppase/CocE"/>
</dbReference>
<dbReference type="PANTHER" id="PTHR43056:SF5">
    <property type="entry name" value="PEPTIDASE S9 PROLYL OLIGOPEPTIDASE CATALYTIC DOMAIN-CONTAINING PROTEIN"/>
    <property type="match status" value="1"/>
</dbReference>
<protein>
    <submittedName>
        <fullName evidence="2">Peptidase</fullName>
    </submittedName>
</protein>
<dbReference type="Gene3D" id="2.120.10.30">
    <property type="entry name" value="TolB, C-terminal domain"/>
    <property type="match status" value="1"/>
</dbReference>
<dbReference type="OrthoDB" id="108903at2"/>
<sequence length="645" mass="71514">MTQPAHLAPYGSWKSPISADMIVQGSVRLGSIALDQKDVYWIEGRPAEAGRNVIVRRTPDGKSVDLTPEPFNARTRVNEYGGAAFAVKDGTIYFSNFADQRLYQQTPNSKPQPLTPIAHWRYGDGVIDQQRGRIICVGENHRVDGEPVNTLVSISLENGEDIQVLASGCDFYSSPRLSPDSSKLAWLSWNHPNMPWDGTQLWVAPILTDGSIGVAEAIAGGVDESVFQPEWSPDGVLYFVCDRTNWWNLYRWQPTQGEIEPLCEMEAEFGLPQWVFGMSTYGFDGANRIICTYTQAGNWHLASIDLKTKQRSDIATPYTSIADLKVTDNQAVFIAGSVTEASAIVQWDLTNGQINVLRKSSELAIDTGYLSRPQAIAFPTTNGLTAYGFFYPPQNKDYTAPKSEKPPLIVKSHGGPTAATSSAFNLKIQYWTSRGFAMLDVNYGGSTGYGRDYRQRLKNNWGIVDVEDCTNGAQYLAEQGLVDSERLAIAGGSAGGYTTLAALTFRDVFKAGASYYGISDLEVLAKDTHKFESRYLDGLIGPYPERKDLYQQRSPIHFTDQLSCPVIFFQGLEDKVVPPSQAEMMVAALKAKGLPVAYVTYEGEQHGFRKAETIKRTLEGELYFYSRVFGFELAEAIEPLTIYNY</sequence>
<dbReference type="Gene3D" id="3.40.50.1820">
    <property type="entry name" value="alpha/beta hydrolase"/>
    <property type="match status" value="1"/>
</dbReference>
<organism evidence="2 3">
    <name type="scientific">Moorena producens PAL-8-15-08-1</name>
    <dbReference type="NCBI Taxonomy" id="1458985"/>
    <lineage>
        <taxon>Bacteria</taxon>
        <taxon>Bacillati</taxon>
        <taxon>Cyanobacteriota</taxon>
        <taxon>Cyanophyceae</taxon>
        <taxon>Coleofasciculales</taxon>
        <taxon>Coleofasciculaceae</taxon>
        <taxon>Moorena</taxon>
    </lineage>
</organism>
<dbReference type="AlphaFoldDB" id="A0A1D8TN29"/>
<evidence type="ECO:0000313" key="3">
    <source>
        <dbReference type="Proteomes" id="UP000177870"/>
    </source>
</evidence>
<evidence type="ECO:0000313" key="2">
    <source>
        <dbReference type="EMBL" id="AOW99050.1"/>
    </source>
</evidence>
<proteinExistence type="predicted"/>
<dbReference type="InterPro" id="IPR011042">
    <property type="entry name" value="6-blade_b-propeller_TolB-like"/>
</dbReference>
<gene>
    <name evidence="2" type="ORF">BJP34_05955</name>
</gene>
<dbReference type="InterPro" id="IPR029058">
    <property type="entry name" value="AB_hydrolase_fold"/>
</dbReference>
<dbReference type="PANTHER" id="PTHR43056">
    <property type="entry name" value="PEPTIDASE S9 PROLYL OLIGOPEPTIDASE"/>
    <property type="match status" value="1"/>
</dbReference>
<reference evidence="3" key="1">
    <citation type="submission" date="2016-10" db="EMBL/GenBank/DDBJ databases">
        <title>Comparative genomics uncovers the prolific and rare metabolic potential of the cyanobacterial genus Moorea.</title>
        <authorList>
            <person name="Leao T."/>
            <person name="Castelao G."/>
            <person name="Korobeynikov A."/>
            <person name="Monroe E.A."/>
            <person name="Podell S."/>
            <person name="Glukhov E."/>
            <person name="Allen E."/>
            <person name="Gerwick W.H."/>
            <person name="Gerwick L."/>
        </authorList>
    </citation>
    <scope>NUCLEOTIDE SEQUENCE [LARGE SCALE GENOMIC DNA]</scope>
    <source>
        <strain evidence="3">PAL-8-15-08-1</strain>
    </source>
</reference>
<evidence type="ECO:0000259" key="1">
    <source>
        <dbReference type="Pfam" id="PF00326"/>
    </source>
</evidence>
<feature type="domain" description="Peptidase S9 prolyl oligopeptidase catalytic" evidence="1">
    <location>
        <begin position="424"/>
        <end position="630"/>
    </location>
</feature>
<dbReference type="RefSeq" id="WP_070391548.1">
    <property type="nucleotide sequence ID" value="NZ_CP017599.1"/>
</dbReference>
<dbReference type="GO" id="GO:0006508">
    <property type="term" value="P:proteolysis"/>
    <property type="evidence" value="ECO:0007669"/>
    <property type="project" value="InterPro"/>
</dbReference>
<dbReference type="SUPFAM" id="SSF53474">
    <property type="entry name" value="alpha/beta-Hydrolases"/>
    <property type="match status" value="1"/>
</dbReference>
<dbReference type="Pfam" id="PF00326">
    <property type="entry name" value="Peptidase_S9"/>
    <property type="match status" value="1"/>
</dbReference>
<dbReference type="InterPro" id="IPR001375">
    <property type="entry name" value="Peptidase_S9_cat"/>
</dbReference>
<name>A0A1D8TN29_9CYAN</name>
<dbReference type="EMBL" id="CP017599">
    <property type="protein sequence ID" value="AOW99050.1"/>
    <property type="molecule type" value="Genomic_DNA"/>
</dbReference>
<dbReference type="KEGG" id="mpro:BJP34_05955"/>
<dbReference type="STRING" id="1458985.BJP34_05955"/>
<dbReference type="GO" id="GO:0008236">
    <property type="term" value="F:serine-type peptidase activity"/>
    <property type="evidence" value="ECO:0007669"/>
    <property type="project" value="InterPro"/>
</dbReference>
<dbReference type="SUPFAM" id="SSF82171">
    <property type="entry name" value="DPP6 N-terminal domain-like"/>
    <property type="match status" value="1"/>
</dbReference>
<accession>A0A1D8TN29</accession>
<dbReference type="Proteomes" id="UP000177870">
    <property type="component" value="Chromosome"/>
</dbReference>